<dbReference type="InterPro" id="IPR019076">
    <property type="entry name" value="Spore_lipoprot_YhcN/YlaJ-like"/>
</dbReference>
<evidence type="ECO:0000313" key="4">
    <source>
        <dbReference type="Proteomes" id="UP000640786"/>
    </source>
</evidence>
<accession>A0ABR8R8S7</accession>
<dbReference type="EMBL" id="JACSQO010000003">
    <property type="protein sequence ID" value="MBD7944209.1"/>
    <property type="molecule type" value="Genomic_DNA"/>
</dbReference>
<proteinExistence type="predicted"/>
<protein>
    <submittedName>
        <fullName evidence="3">YhcN/YlaJ family sporulation lipoprotein</fullName>
    </submittedName>
</protein>
<dbReference type="Pfam" id="PF09580">
    <property type="entry name" value="Spore_YhcN_YlaJ"/>
    <property type="match status" value="1"/>
</dbReference>
<dbReference type="NCBIfam" id="TIGR02898">
    <property type="entry name" value="spore_YhcN_YlaJ"/>
    <property type="match status" value="1"/>
</dbReference>
<organism evidence="3 4">
    <name type="scientific">Psychrobacillus faecigallinarum</name>
    <dbReference type="NCBI Taxonomy" id="2762235"/>
    <lineage>
        <taxon>Bacteria</taxon>
        <taxon>Bacillati</taxon>
        <taxon>Bacillota</taxon>
        <taxon>Bacilli</taxon>
        <taxon>Bacillales</taxon>
        <taxon>Bacillaceae</taxon>
        <taxon>Psychrobacillus</taxon>
    </lineage>
</organism>
<keyword evidence="2" id="KW-0732">Signal</keyword>
<dbReference type="RefSeq" id="WP_144538495.1">
    <property type="nucleotide sequence ID" value="NZ_JACSQO010000003.1"/>
</dbReference>
<feature type="region of interest" description="Disordered" evidence="1">
    <location>
        <begin position="25"/>
        <end position="71"/>
    </location>
</feature>
<comment type="caution">
    <text evidence="3">The sequence shown here is derived from an EMBL/GenBank/DDBJ whole genome shotgun (WGS) entry which is preliminary data.</text>
</comment>
<dbReference type="PROSITE" id="PS51257">
    <property type="entry name" value="PROKAR_LIPOPROTEIN"/>
    <property type="match status" value="1"/>
</dbReference>
<feature type="signal peptide" evidence="2">
    <location>
        <begin position="1"/>
        <end position="21"/>
    </location>
</feature>
<evidence type="ECO:0000313" key="3">
    <source>
        <dbReference type="EMBL" id="MBD7944209.1"/>
    </source>
</evidence>
<evidence type="ECO:0000256" key="2">
    <source>
        <dbReference type="SAM" id="SignalP"/>
    </source>
</evidence>
<keyword evidence="4" id="KW-1185">Reference proteome</keyword>
<gene>
    <name evidence="3" type="ORF">H9650_08770</name>
</gene>
<name>A0ABR8R8S7_9BACI</name>
<feature type="chain" id="PRO_5047091899" evidence="2">
    <location>
        <begin position="22"/>
        <end position="182"/>
    </location>
</feature>
<reference evidence="3 4" key="1">
    <citation type="submission" date="2020-08" db="EMBL/GenBank/DDBJ databases">
        <title>A Genomic Blueprint of the Chicken Gut Microbiome.</title>
        <authorList>
            <person name="Gilroy R."/>
            <person name="Ravi A."/>
            <person name="Getino M."/>
            <person name="Pursley I."/>
            <person name="Horton D.L."/>
            <person name="Alikhan N.-F."/>
            <person name="Baker D."/>
            <person name="Gharbi K."/>
            <person name="Hall N."/>
            <person name="Watson M."/>
            <person name="Adriaenssens E.M."/>
            <person name="Foster-Nyarko E."/>
            <person name="Jarju S."/>
            <person name="Secka A."/>
            <person name="Antonio M."/>
            <person name="Oren A."/>
            <person name="Chaudhuri R."/>
            <person name="La Ragione R.M."/>
            <person name="Hildebrand F."/>
            <person name="Pallen M.J."/>
        </authorList>
    </citation>
    <scope>NUCLEOTIDE SEQUENCE [LARGE SCALE GENOMIC DNA]</scope>
    <source>
        <strain evidence="3 4">Sa2BUA9</strain>
    </source>
</reference>
<evidence type="ECO:0000256" key="1">
    <source>
        <dbReference type="SAM" id="MobiDB-lite"/>
    </source>
</evidence>
<dbReference type="InterPro" id="IPR014247">
    <property type="entry name" value="Spore_lipoprot_YhcN/YlaJ"/>
</dbReference>
<sequence length="182" mass="19962">MIKKMKILIAILIIGFLTACGNDDKKDDTTTDTTTTDTNKDENMDPNATVDTGNDGDIGDEKGKDVSTNGDQKVDVADDVAAKVAELDEVDAAHVLVTDTNAYVAVRLKDGVKESEDIKTRISDKAKEGKGNLTFENVYVSLDPDFVGKMEEYGTKIREGEPVEGFFDEFRDTVDRIFPDAR</sequence>
<dbReference type="Proteomes" id="UP000640786">
    <property type="component" value="Unassembled WGS sequence"/>
</dbReference>
<keyword evidence="3" id="KW-0449">Lipoprotein</keyword>